<keyword evidence="2" id="KW-1185">Reference proteome</keyword>
<reference evidence="1 2" key="1">
    <citation type="submission" date="2019-07" db="EMBL/GenBank/DDBJ databases">
        <authorList>
            <person name="Kim J."/>
        </authorList>
    </citation>
    <scope>NUCLEOTIDE SEQUENCE [LARGE SCALE GENOMIC DNA]</scope>
    <source>
        <strain evidence="1 2">JC52</strain>
    </source>
</reference>
<sequence>MKVLLTTHGQNLIEKMHKTVGLQVVGFAQKLDELFNIIILNQPDVIIFNEAIAYTIVDNSLVLQNEPIKKLREEFPQIKVIIIGLSHIPMKDKTAKIEFLNKMNIYDIFLNRYIIDDVISATMKRE</sequence>
<comment type="caution">
    <text evidence="1">The sequence shown here is derived from an EMBL/GenBank/DDBJ whole genome shotgun (WGS) entry which is preliminary data.</text>
</comment>
<dbReference type="AlphaFoldDB" id="A0A559K9J7"/>
<accession>A0A559K9J7</accession>
<organism evidence="1 2">
    <name type="scientific">Paenibacillus cremeus</name>
    <dbReference type="NCBI Taxonomy" id="2163881"/>
    <lineage>
        <taxon>Bacteria</taxon>
        <taxon>Bacillati</taxon>
        <taxon>Bacillota</taxon>
        <taxon>Bacilli</taxon>
        <taxon>Bacillales</taxon>
        <taxon>Paenibacillaceae</taxon>
        <taxon>Paenibacillus</taxon>
    </lineage>
</organism>
<dbReference type="RefSeq" id="WP_144849118.1">
    <property type="nucleotide sequence ID" value="NZ_VNJI01000020.1"/>
</dbReference>
<name>A0A559K9J7_9BACL</name>
<dbReference type="EMBL" id="VNJI01000020">
    <property type="protein sequence ID" value="TVY08805.1"/>
    <property type="molecule type" value="Genomic_DNA"/>
</dbReference>
<evidence type="ECO:0000313" key="1">
    <source>
        <dbReference type="EMBL" id="TVY08805.1"/>
    </source>
</evidence>
<dbReference type="Proteomes" id="UP000317036">
    <property type="component" value="Unassembled WGS sequence"/>
</dbReference>
<proteinExistence type="predicted"/>
<protein>
    <submittedName>
        <fullName evidence="1">Response regulator transcription factor</fullName>
    </submittedName>
</protein>
<gene>
    <name evidence="1" type="ORF">FPZ49_17295</name>
</gene>
<evidence type="ECO:0000313" key="2">
    <source>
        <dbReference type="Proteomes" id="UP000317036"/>
    </source>
</evidence>